<reference evidence="1 2" key="1">
    <citation type="journal article" date="2016" name="Sci. Rep.">
        <title>Peltaster fructicola genome reveals evolution from an invasive phytopathogen to an ectophytic parasite.</title>
        <authorList>
            <person name="Xu C."/>
            <person name="Chen H."/>
            <person name="Gleason M.L."/>
            <person name="Xu J.R."/>
            <person name="Liu H."/>
            <person name="Zhang R."/>
            <person name="Sun G."/>
        </authorList>
    </citation>
    <scope>NUCLEOTIDE SEQUENCE [LARGE SCALE GENOMIC DNA]</scope>
    <source>
        <strain evidence="1 2">LNHT1506</strain>
    </source>
</reference>
<proteinExistence type="predicted"/>
<name>A0A6H0Y636_9PEZI</name>
<gene>
    <name evidence="1" type="ORF">AMS68_007816</name>
</gene>
<protein>
    <submittedName>
        <fullName evidence="1">Uncharacterized protein</fullName>
    </submittedName>
</protein>
<sequence length="203" mass="23238">MAGCMLFCVSEEAKSATRQALNIKHEKYDVGHFFLVESRGGPTRSERFRMALEENDSFDTDFIGATPEDCQAWALERQRHDNKVDQDLIAIVDARSAKDGTLLVQKYYTLPEDCDALTFGGYGALPPERNVWYDFRVDHRYAGKVIAALTEVSPEVAYPIYYGNKDRFTNSDGVFDVQEADRFCRAEDADVKRSDIYRRKFET</sequence>
<evidence type="ECO:0000313" key="2">
    <source>
        <dbReference type="Proteomes" id="UP000503462"/>
    </source>
</evidence>
<organism evidence="1 2">
    <name type="scientific">Peltaster fructicola</name>
    <dbReference type="NCBI Taxonomy" id="286661"/>
    <lineage>
        <taxon>Eukaryota</taxon>
        <taxon>Fungi</taxon>
        <taxon>Dikarya</taxon>
        <taxon>Ascomycota</taxon>
        <taxon>Pezizomycotina</taxon>
        <taxon>Dothideomycetes</taxon>
        <taxon>Dothideomycetes incertae sedis</taxon>
        <taxon>Peltaster</taxon>
    </lineage>
</organism>
<accession>A0A6H0Y636</accession>
<dbReference type="OrthoDB" id="4456803at2759"/>
<dbReference type="AlphaFoldDB" id="A0A6H0Y636"/>
<dbReference type="EMBL" id="CP051143">
    <property type="protein sequence ID" value="QIX02299.1"/>
    <property type="molecule type" value="Genomic_DNA"/>
</dbReference>
<keyword evidence="2" id="KW-1185">Reference proteome</keyword>
<dbReference type="Proteomes" id="UP000503462">
    <property type="component" value="Chromosome 5"/>
</dbReference>
<evidence type="ECO:0000313" key="1">
    <source>
        <dbReference type="EMBL" id="QIX02299.1"/>
    </source>
</evidence>